<dbReference type="GO" id="GO:0005829">
    <property type="term" value="C:cytosol"/>
    <property type="evidence" value="ECO:0007669"/>
    <property type="project" value="TreeGrafter"/>
</dbReference>
<dbReference type="Gene3D" id="1.20.1050.80">
    <property type="entry name" value="VPS9 domain"/>
    <property type="match status" value="1"/>
</dbReference>
<reference evidence="3 4" key="1">
    <citation type="journal article" date="2016" name="Genome Biol. Evol.">
        <title>Divergent and convergent evolution of fungal pathogenicity.</title>
        <authorList>
            <person name="Shang Y."/>
            <person name="Xiao G."/>
            <person name="Zheng P."/>
            <person name="Cen K."/>
            <person name="Zhan S."/>
            <person name="Wang C."/>
        </authorList>
    </citation>
    <scope>NUCLEOTIDE SEQUENCE [LARGE SCALE GENOMIC DNA]</scope>
    <source>
        <strain evidence="3 4">ARSEF 7405</strain>
    </source>
</reference>
<dbReference type="Pfam" id="PF02204">
    <property type="entry name" value="VPS9"/>
    <property type="match status" value="1"/>
</dbReference>
<dbReference type="PROSITE" id="PS51205">
    <property type="entry name" value="VPS9"/>
    <property type="match status" value="1"/>
</dbReference>
<evidence type="ECO:0000256" key="1">
    <source>
        <dbReference type="SAM" id="MobiDB-lite"/>
    </source>
</evidence>
<organism evidence="3 4">
    <name type="scientific">Ascosphaera apis ARSEF 7405</name>
    <dbReference type="NCBI Taxonomy" id="392613"/>
    <lineage>
        <taxon>Eukaryota</taxon>
        <taxon>Fungi</taxon>
        <taxon>Dikarya</taxon>
        <taxon>Ascomycota</taxon>
        <taxon>Pezizomycotina</taxon>
        <taxon>Eurotiomycetes</taxon>
        <taxon>Eurotiomycetidae</taxon>
        <taxon>Onygenales</taxon>
        <taxon>Ascosphaeraceae</taxon>
        <taxon>Ascosphaera</taxon>
    </lineage>
</organism>
<evidence type="ECO:0000313" key="4">
    <source>
        <dbReference type="Proteomes" id="UP000242877"/>
    </source>
</evidence>
<feature type="compositionally biased region" description="Low complexity" evidence="1">
    <location>
        <begin position="567"/>
        <end position="578"/>
    </location>
</feature>
<feature type="compositionally biased region" description="Basic and acidic residues" evidence="1">
    <location>
        <begin position="641"/>
        <end position="664"/>
    </location>
</feature>
<dbReference type="InterPro" id="IPR037191">
    <property type="entry name" value="VPS9_dom_sf"/>
</dbReference>
<gene>
    <name evidence="3" type="ORF">AAP_03758</name>
</gene>
<dbReference type="AlphaFoldDB" id="A0A162IA72"/>
<dbReference type="GO" id="GO:0016192">
    <property type="term" value="P:vesicle-mediated transport"/>
    <property type="evidence" value="ECO:0007669"/>
    <property type="project" value="InterPro"/>
</dbReference>
<evidence type="ECO:0000313" key="3">
    <source>
        <dbReference type="EMBL" id="KZZ90663.1"/>
    </source>
</evidence>
<dbReference type="PANTHER" id="PTHR23101">
    <property type="entry name" value="RAB GDP/GTP EXCHANGE FACTOR"/>
    <property type="match status" value="1"/>
</dbReference>
<feature type="region of interest" description="Disordered" evidence="1">
    <location>
        <begin position="192"/>
        <end position="244"/>
    </location>
</feature>
<protein>
    <submittedName>
        <fullName evidence="3">Vacuolar sorting protein 9</fullName>
    </submittedName>
</protein>
<dbReference type="GO" id="GO:0030139">
    <property type="term" value="C:endocytic vesicle"/>
    <property type="evidence" value="ECO:0007669"/>
    <property type="project" value="TreeGrafter"/>
</dbReference>
<feature type="region of interest" description="Disordered" evidence="1">
    <location>
        <begin position="430"/>
        <end position="478"/>
    </location>
</feature>
<feature type="compositionally biased region" description="Basic residues" evidence="1">
    <location>
        <begin position="235"/>
        <end position="244"/>
    </location>
</feature>
<evidence type="ECO:0000259" key="2">
    <source>
        <dbReference type="PROSITE" id="PS51205"/>
    </source>
</evidence>
<dbReference type="PANTHER" id="PTHR23101:SF97">
    <property type="entry name" value="DOMAIN PROTEIN, PUTATIVE (AFU_ORTHOLOGUE AFUA_2G10890)-RELATED"/>
    <property type="match status" value="1"/>
</dbReference>
<accession>A0A162IA72</accession>
<feature type="region of interest" description="Disordered" evidence="1">
    <location>
        <begin position="1"/>
        <end position="37"/>
    </location>
</feature>
<feature type="compositionally biased region" description="Polar residues" evidence="1">
    <location>
        <begin position="430"/>
        <end position="456"/>
    </location>
</feature>
<feature type="region of interest" description="Disordered" evidence="1">
    <location>
        <begin position="564"/>
        <end position="680"/>
    </location>
</feature>
<name>A0A162IA72_9EURO</name>
<feature type="region of interest" description="Disordered" evidence="1">
    <location>
        <begin position="84"/>
        <end position="133"/>
    </location>
</feature>
<dbReference type="SUPFAM" id="SSF109993">
    <property type="entry name" value="VPS9 domain"/>
    <property type="match status" value="1"/>
</dbReference>
<comment type="caution">
    <text evidence="3">The sequence shown here is derived from an EMBL/GenBank/DDBJ whole genome shotgun (WGS) entry which is preliminary data.</text>
</comment>
<keyword evidence="4" id="KW-1185">Reference proteome</keyword>
<feature type="compositionally biased region" description="Low complexity" evidence="1">
    <location>
        <begin position="47"/>
        <end position="62"/>
    </location>
</feature>
<dbReference type="VEuPathDB" id="FungiDB:AAP_03758"/>
<feature type="compositionally biased region" description="Low complexity" evidence="1">
    <location>
        <begin position="620"/>
        <end position="638"/>
    </location>
</feature>
<sequence length="722" mass="78539">MASDLNAPAKPPLPRSLTRMDSIAPSIAPLNPFKEPRERAKTFNCIADADSPSSSSSSALDASHAALSFDDDMAAGDQPVDVFEQKASSDSDAESLPDHDARRKSGLDSCGVGGGGGAAAADHVDNDNHADASTPYDQLPIELLSMIDRFVNSLSAKSYTSPPSIDRISDLFQNFYLRANDHINTHIASLASRRSREVSPAHSFSKHSKSKTQSKDDSENTNEHQMLTPSEVTQRRKSRRHLQQKRLAMEEAVERRVCEAVYKKIWRHRTTMDEVRDEKLRSKTAALTVVGIDLKDLGVDIGDSSEETQKKINESLETARACLAAMNDEKYPLGKLQHLTAAHKAIVDTLTNVFPSNSSADEILPTLIYTLITGPPEGINIISNFLFIQRFRTASKIDGEAAYCLTNLEASISFLENVDLSSLRADEAQTSTPSFASGSDLDNTKSSTGAGSQGNAKTRLTLPPRPLPGQSPSRRLSDLFQPPAKVLGAANDAVRSTADQGLKNFTATLDNSLKFFLGRLNESQEKSPIAAVVPKTLDEARQLVSPSASADKDLESDDISVKDTLDTQTSQPQSQPTVSTPPPTSTTTSVEDRFIGLIGGRKPQRVENSDSTRAQRRIVSETTTTTAVSGSTAAVSTSFFQKKERDSEAQKVKKAEEGEEKETSPESAPTPDSRRDLTNIKPPIRRFVEIQDSSELRLAEIPELLEDYKRLASIIDNLSASQ</sequence>
<dbReference type="InterPro" id="IPR003123">
    <property type="entry name" value="VPS9"/>
</dbReference>
<dbReference type="Proteomes" id="UP000242877">
    <property type="component" value="Unassembled WGS sequence"/>
</dbReference>
<proteinExistence type="predicted"/>
<dbReference type="GO" id="GO:0031267">
    <property type="term" value="F:small GTPase binding"/>
    <property type="evidence" value="ECO:0007669"/>
    <property type="project" value="TreeGrafter"/>
</dbReference>
<feature type="compositionally biased region" description="Polar residues" evidence="1">
    <location>
        <begin position="223"/>
        <end position="232"/>
    </location>
</feature>
<dbReference type="GO" id="GO:0005085">
    <property type="term" value="F:guanyl-nucleotide exchange factor activity"/>
    <property type="evidence" value="ECO:0007669"/>
    <property type="project" value="InterPro"/>
</dbReference>
<feature type="domain" description="VPS9" evidence="2">
    <location>
        <begin position="274"/>
        <end position="424"/>
    </location>
</feature>
<dbReference type="SMART" id="SM00167">
    <property type="entry name" value="VPS9"/>
    <property type="match status" value="1"/>
</dbReference>
<dbReference type="EMBL" id="AZGZ01000016">
    <property type="protein sequence ID" value="KZZ90663.1"/>
    <property type="molecule type" value="Genomic_DNA"/>
</dbReference>
<feature type="compositionally biased region" description="Basic and acidic residues" evidence="1">
    <location>
        <begin position="96"/>
        <end position="106"/>
    </location>
</feature>
<dbReference type="InterPro" id="IPR045046">
    <property type="entry name" value="Vps9-like"/>
</dbReference>
<feature type="region of interest" description="Disordered" evidence="1">
    <location>
        <begin position="43"/>
        <end position="62"/>
    </location>
</feature>
<feature type="compositionally biased region" description="Basic and acidic residues" evidence="1">
    <location>
        <begin position="213"/>
        <end position="222"/>
    </location>
</feature>
<dbReference type="OrthoDB" id="10264848at2759"/>